<dbReference type="GO" id="GO:0005886">
    <property type="term" value="C:plasma membrane"/>
    <property type="evidence" value="ECO:0007669"/>
    <property type="project" value="UniProtKB-SubCell"/>
</dbReference>
<feature type="transmembrane region" description="Helical" evidence="6">
    <location>
        <begin position="82"/>
        <end position="107"/>
    </location>
</feature>
<dbReference type="PROSITE" id="PS50928">
    <property type="entry name" value="ABC_TM1"/>
    <property type="match status" value="1"/>
</dbReference>
<evidence type="ECO:0000313" key="9">
    <source>
        <dbReference type="Proteomes" id="UP000439752"/>
    </source>
</evidence>
<dbReference type="PANTHER" id="PTHR43839:SF3">
    <property type="entry name" value="OLIGOPEPTIDE ABC TRANSPORTER, PERMEASE PROTEIN"/>
    <property type="match status" value="1"/>
</dbReference>
<dbReference type="Pfam" id="PF00528">
    <property type="entry name" value="BPD_transp_1"/>
    <property type="match status" value="1"/>
</dbReference>
<evidence type="ECO:0000313" key="8">
    <source>
        <dbReference type="EMBL" id="VWX37927.1"/>
    </source>
</evidence>
<keyword evidence="3 6" id="KW-0812">Transmembrane</keyword>
<evidence type="ECO:0000256" key="2">
    <source>
        <dbReference type="ARBA" id="ARBA00022448"/>
    </source>
</evidence>
<reference evidence="8 9" key="1">
    <citation type="submission" date="2019-10" db="EMBL/GenBank/DDBJ databases">
        <authorList>
            <person name="Karimi E."/>
        </authorList>
    </citation>
    <scope>NUCLEOTIDE SEQUENCE [LARGE SCALE GENOMIC DNA]</scope>
    <source>
        <strain evidence="8">Exiguobacterium sp. 9Y</strain>
    </source>
</reference>
<dbReference type="GO" id="GO:0055085">
    <property type="term" value="P:transmembrane transport"/>
    <property type="evidence" value="ECO:0007669"/>
    <property type="project" value="InterPro"/>
</dbReference>
<keyword evidence="5 6" id="KW-0472">Membrane</keyword>
<evidence type="ECO:0000256" key="5">
    <source>
        <dbReference type="ARBA" id="ARBA00023136"/>
    </source>
</evidence>
<evidence type="ECO:0000256" key="4">
    <source>
        <dbReference type="ARBA" id="ARBA00022989"/>
    </source>
</evidence>
<keyword evidence="9" id="KW-1185">Reference proteome</keyword>
<dbReference type="EMBL" id="CABWKQ010000030">
    <property type="protein sequence ID" value="VWX37927.1"/>
    <property type="molecule type" value="Genomic_DNA"/>
</dbReference>
<proteinExistence type="inferred from homology"/>
<dbReference type="InterPro" id="IPR000515">
    <property type="entry name" value="MetI-like"/>
</dbReference>
<name>A0A653IF78_9BACL</name>
<organism evidence="8 9">
    <name type="scientific">Exiguobacterium oxidotolerans</name>
    <dbReference type="NCBI Taxonomy" id="223958"/>
    <lineage>
        <taxon>Bacteria</taxon>
        <taxon>Bacillati</taxon>
        <taxon>Bacillota</taxon>
        <taxon>Bacilli</taxon>
        <taxon>Bacillales</taxon>
        <taxon>Bacillales Family XII. Incertae Sedis</taxon>
        <taxon>Exiguobacterium</taxon>
    </lineage>
</organism>
<gene>
    <name evidence="8" type="ORF">EXIGUO9Y_360204</name>
</gene>
<comment type="subcellular location">
    <subcellularLocation>
        <location evidence="6">Cell membrane</location>
        <topology evidence="6">Multi-pass membrane protein</topology>
    </subcellularLocation>
    <subcellularLocation>
        <location evidence="1">Membrane</location>
        <topology evidence="1">Multi-pass membrane protein</topology>
    </subcellularLocation>
</comment>
<feature type="transmembrane region" description="Helical" evidence="6">
    <location>
        <begin position="209"/>
        <end position="238"/>
    </location>
</feature>
<feature type="domain" description="ABC transmembrane type-1" evidence="7">
    <location>
        <begin position="84"/>
        <end position="288"/>
    </location>
</feature>
<dbReference type="Proteomes" id="UP000439752">
    <property type="component" value="Unassembled WGS sequence"/>
</dbReference>
<evidence type="ECO:0000256" key="6">
    <source>
        <dbReference type="RuleBase" id="RU363032"/>
    </source>
</evidence>
<evidence type="ECO:0000256" key="3">
    <source>
        <dbReference type="ARBA" id="ARBA00022692"/>
    </source>
</evidence>
<feature type="transmembrane region" description="Helical" evidence="6">
    <location>
        <begin position="155"/>
        <end position="175"/>
    </location>
</feature>
<protein>
    <submittedName>
        <fullName evidence="8">ABC transporter permease</fullName>
    </submittedName>
</protein>
<keyword evidence="2 6" id="KW-0813">Transport</keyword>
<evidence type="ECO:0000259" key="7">
    <source>
        <dbReference type="PROSITE" id="PS50928"/>
    </source>
</evidence>
<dbReference type="AlphaFoldDB" id="A0A653IF78"/>
<dbReference type="RefSeq" id="WP_159173794.1">
    <property type="nucleotide sequence ID" value="NZ_LR732312.1"/>
</dbReference>
<comment type="similarity">
    <text evidence="6">Belongs to the binding-protein-dependent transport system permease family.</text>
</comment>
<keyword evidence="4 6" id="KW-1133">Transmembrane helix</keyword>
<dbReference type="CDD" id="cd06261">
    <property type="entry name" value="TM_PBP2"/>
    <property type="match status" value="1"/>
</dbReference>
<feature type="transmembrane region" description="Helical" evidence="6">
    <location>
        <begin position="272"/>
        <end position="295"/>
    </location>
</feature>
<dbReference type="PANTHER" id="PTHR43839">
    <property type="entry name" value="OPPC IN A BINDING PROTEIN-DEPENDENT TRANSPORT SYSTEM"/>
    <property type="match status" value="1"/>
</dbReference>
<dbReference type="InterPro" id="IPR035906">
    <property type="entry name" value="MetI-like_sf"/>
</dbReference>
<dbReference type="Gene3D" id="1.10.3720.10">
    <property type="entry name" value="MetI-like"/>
    <property type="match status" value="1"/>
</dbReference>
<feature type="transmembrane region" description="Helical" evidence="6">
    <location>
        <begin position="119"/>
        <end position="143"/>
    </location>
</feature>
<feature type="transmembrane region" description="Helical" evidence="6">
    <location>
        <begin position="9"/>
        <end position="31"/>
    </location>
</feature>
<accession>A0A653IF78</accession>
<dbReference type="SUPFAM" id="SSF161098">
    <property type="entry name" value="MetI-like"/>
    <property type="match status" value="1"/>
</dbReference>
<sequence>MRRVLLRDPFFWGCILIFATLLLLSVGHTLFRDGQVDQISNRYAADGTFLATSPLEPSREQWFGTDRAGNDLFQIMIAGAKWTIGICFAVAFGRILLALLIGVPLAFRGKRLNMAIRTVLDGFLILPISLLAYFILLTGLFFASPEDIPSLSSRVLFETSVLILLGLPALLMYLVSETRHLLTQEFMVVARTLGGSPHYQFRKHIWPHLLPTLAIVFMQQFVQTLMVLIHLSLFGLFFGGTLSRFANDVSPTIFEWSSQFGFYFLQFSAVSWINHLFLIPAISIAALVFLGNLLTSRLERAYRLRREQLIFTEPVAQAEAAATRLTNPFDSVSPHSMTKEKL</sequence>
<evidence type="ECO:0000256" key="1">
    <source>
        <dbReference type="ARBA" id="ARBA00004141"/>
    </source>
</evidence>